<dbReference type="STRING" id="198616.SAMN05216193_11123"/>
<evidence type="ECO:0000256" key="1">
    <source>
        <dbReference type="SAM" id="SignalP"/>
    </source>
</evidence>
<evidence type="ECO:0000259" key="2">
    <source>
        <dbReference type="Pfam" id="PF13670"/>
    </source>
</evidence>
<keyword evidence="1" id="KW-0732">Signal</keyword>
<dbReference type="Proteomes" id="UP000242957">
    <property type="component" value="Unassembled WGS sequence"/>
</dbReference>
<dbReference type="InterPro" id="IPR025711">
    <property type="entry name" value="PepSY"/>
</dbReference>
<feature type="chain" id="PRO_5017298733" description="PepSY domain-containing protein" evidence="1">
    <location>
        <begin position="20"/>
        <end position="89"/>
    </location>
</feature>
<dbReference type="RefSeq" id="WP_084310996.1">
    <property type="nucleotide sequence ID" value="NZ_FNIJ01000011.1"/>
</dbReference>
<gene>
    <name evidence="3" type="ORF">SAMN05216193_11123</name>
</gene>
<protein>
    <recommendedName>
        <fullName evidence="2">PepSY domain-containing protein</fullName>
    </recommendedName>
</protein>
<dbReference type="AlphaFoldDB" id="A0A1H0JBQ8"/>
<sequence>MRKLLLASLLATAPLAAFADPQCTTADKSQWQDQAKFQESLKAQGYEIKKFKVTDTNCYEIYGWDKDKRKVEIYYDPVSGKAVKEEVEG</sequence>
<accession>A0A1H0JBQ8</accession>
<dbReference type="OrthoDB" id="5625293at2"/>
<name>A0A1H0JBQ8_9PSED</name>
<proteinExistence type="predicted"/>
<feature type="domain" description="PepSY" evidence="2">
    <location>
        <begin position="5"/>
        <end position="86"/>
    </location>
</feature>
<evidence type="ECO:0000313" key="4">
    <source>
        <dbReference type="Proteomes" id="UP000242957"/>
    </source>
</evidence>
<dbReference type="EMBL" id="FNIJ01000011">
    <property type="protein sequence ID" value="SDO41116.1"/>
    <property type="molecule type" value="Genomic_DNA"/>
</dbReference>
<feature type="signal peptide" evidence="1">
    <location>
        <begin position="1"/>
        <end position="19"/>
    </location>
</feature>
<organism evidence="3 4">
    <name type="scientific">Pseudomonas jinjuensis</name>
    <dbReference type="NCBI Taxonomy" id="198616"/>
    <lineage>
        <taxon>Bacteria</taxon>
        <taxon>Pseudomonadati</taxon>
        <taxon>Pseudomonadota</taxon>
        <taxon>Gammaproteobacteria</taxon>
        <taxon>Pseudomonadales</taxon>
        <taxon>Pseudomonadaceae</taxon>
        <taxon>Pseudomonas</taxon>
    </lineage>
</organism>
<dbReference type="Pfam" id="PF13670">
    <property type="entry name" value="PepSY_2"/>
    <property type="match status" value="1"/>
</dbReference>
<reference evidence="4" key="1">
    <citation type="submission" date="2016-10" db="EMBL/GenBank/DDBJ databases">
        <authorList>
            <person name="Varghese N."/>
            <person name="Submissions S."/>
        </authorList>
    </citation>
    <scope>NUCLEOTIDE SEQUENCE [LARGE SCALE GENOMIC DNA]</scope>
    <source>
        <strain evidence="4">JCM 21621</strain>
    </source>
</reference>
<evidence type="ECO:0000313" key="3">
    <source>
        <dbReference type="EMBL" id="SDO41116.1"/>
    </source>
</evidence>
<keyword evidence="4" id="KW-1185">Reference proteome</keyword>